<dbReference type="SUPFAM" id="SSF52540">
    <property type="entry name" value="P-loop containing nucleoside triphosphate hydrolases"/>
    <property type="match status" value="1"/>
</dbReference>
<evidence type="ECO:0000256" key="8">
    <source>
        <dbReference type="ARBA" id="ARBA00023251"/>
    </source>
</evidence>
<evidence type="ECO:0000256" key="6">
    <source>
        <dbReference type="ARBA" id="ARBA00022967"/>
    </source>
</evidence>
<evidence type="ECO:0000256" key="1">
    <source>
        <dbReference type="ARBA" id="ARBA00004202"/>
    </source>
</evidence>
<dbReference type="SMART" id="SM00382">
    <property type="entry name" value="AAA"/>
    <property type="match status" value="1"/>
</dbReference>
<dbReference type="EMBL" id="JASNUQ010000018">
    <property type="protein sequence ID" value="MDK4290917.1"/>
    <property type="molecule type" value="Genomic_DNA"/>
</dbReference>
<dbReference type="GO" id="GO:0005524">
    <property type="term" value="F:ATP binding"/>
    <property type="evidence" value="ECO:0007669"/>
    <property type="project" value="UniProtKB-KW"/>
</dbReference>
<name>A0AAP4BS29_9CORY</name>
<dbReference type="GO" id="GO:0016887">
    <property type="term" value="F:ATP hydrolysis activity"/>
    <property type="evidence" value="ECO:0007669"/>
    <property type="project" value="InterPro"/>
</dbReference>
<dbReference type="RefSeq" id="WP_027017946.1">
    <property type="nucleotide sequence ID" value="NZ_CP051667.1"/>
</dbReference>
<sequence length="320" mass="35042">MSDVHKTFDGFEDSTVNSSPAVVLDNVSKRFADTSAVDALHLTVPRGRIVSLLGPNGAGKTTTIEMCEGFTQPSSGRIEVLGMNPATEPDKVRQRIGMMLQGGGGYSGATVSEQLNLAAKYYANPHDPEWLIDLVGLRPHSTTTYRRLSGGQQQRLSLALALLPRPELIFLDEPTAGMDAQARRLTWELIEALRRDGVTVVLTTHLLDEAERLSDYIYIMDHGQLQISGTPQELLAQSTGESLTFTTDTALADDMLPSDWSLSSIGHNRYLLHSTPTPELIEQLGTTMAAHKILLRELNVTARSLEDVFLAVTEDVDDRT</sequence>
<proteinExistence type="predicted"/>
<evidence type="ECO:0000256" key="4">
    <source>
        <dbReference type="ARBA" id="ARBA00022741"/>
    </source>
</evidence>
<comment type="subcellular location">
    <subcellularLocation>
        <location evidence="1">Cell membrane</location>
        <topology evidence="1">Peripheral membrane protein</topology>
    </subcellularLocation>
</comment>
<evidence type="ECO:0000256" key="2">
    <source>
        <dbReference type="ARBA" id="ARBA00022448"/>
    </source>
</evidence>
<dbReference type="InterPro" id="IPR003593">
    <property type="entry name" value="AAA+_ATPase"/>
</dbReference>
<dbReference type="PANTHER" id="PTHR42711:SF16">
    <property type="entry name" value="ABC TRANSPORTER ATP-BINDING PROTEIN"/>
    <property type="match status" value="1"/>
</dbReference>
<keyword evidence="13" id="KW-1185">Reference proteome</keyword>
<evidence type="ECO:0000256" key="3">
    <source>
        <dbReference type="ARBA" id="ARBA00022475"/>
    </source>
</evidence>
<dbReference type="PROSITE" id="PS00211">
    <property type="entry name" value="ABC_TRANSPORTER_1"/>
    <property type="match status" value="1"/>
</dbReference>
<reference evidence="11 13" key="1">
    <citation type="submission" date="2023-05" db="EMBL/GenBank/DDBJ databases">
        <title>Metabolic capabilities are highly conserved among human nasal-associated Corynebacterium species in pangenomic analyses.</title>
        <authorList>
            <person name="Tran T.H."/>
            <person name="Roberts A.Q."/>
            <person name="Escapa I.F."/>
            <person name="Gao W."/>
            <person name="Conlan S."/>
            <person name="Kong H."/>
            <person name="Segre J.A."/>
            <person name="Kelly M.S."/>
            <person name="Lemon K.P."/>
        </authorList>
    </citation>
    <scope>NUCLEOTIDE SEQUENCE</scope>
    <source>
        <strain evidence="11">KPL2773</strain>
        <strain evidence="10 13">KPL3772</strain>
    </source>
</reference>
<accession>A0AAP4BS29</accession>
<dbReference type="Gene3D" id="3.40.50.300">
    <property type="entry name" value="P-loop containing nucleotide triphosphate hydrolases"/>
    <property type="match status" value="1"/>
</dbReference>
<dbReference type="GeneID" id="42781663"/>
<keyword evidence="7" id="KW-0472">Membrane</keyword>
<dbReference type="GO" id="GO:0005886">
    <property type="term" value="C:plasma membrane"/>
    <property type="evidence" value="ECO:0007669"/>
    <property type="project" value="UniProtKB-SubCell"/>
</dbReference>
<evidence type="ECO:0000256" key="5">
    <source>
        <dbReference type="ARBA" id="ARBA00022840"/>
    </source>
</evidence>
<keyword evidence="6" id="KW-1278">Translocase</keyword>
<comment type="caution">
    <text evidence="11">The sequence shown here is derived from an EMBL/GenBank/DDBJ whole genome shotgun (WGS) entry which is preliminary data.</text>
</comment>
<evidence type="ECO:0000313" key="12">
    <source>
        <dbReference type="Proteomes" id="UP001224412"/>
    </source>
</evidence>
<protein>
    <submittedName>
        <fullName evidence="11">ABC transporter ATP-binding protein</fullName>
    </submittedName>
</protein>
<dbReference type="Pfam" id="PF00005">
    <property type="entry name" value="ABC_tran"/>
    <property type="match status" value="1"/>
</dbReference>
<dbReference type="Proteomes" id="UP001224412">
    <property type="component" value="Unassembled WGS sequence"/>
</dbReference>
<dbReference type="InterPro" id="IPR017871">
    <property type="entry name" value="ABC_transporter-like_CS"/>
</dbReference>
<dbReference type="InterPro" id="IPR027417">
    <property type="entry name" value="P-loop_NTPase"/>
</dbReference>
<feature type="domain" description="ABC transporter" evidence="9">
    <location>
        <begin position="22"/>
        <end position="247"/>
    </location>
</feature>
<keyword evidence="5 11" id="KW-0067">ATP-binding</keyword>
<gene>
    <name evidence="10" type="ORF">QPX23_09360</name>
    <name evidence="11" type="ORF">QPX42_06760</name>
</gene>
<dbReference type="EMBL" id="JASNVH010000009">
    <property type="protein sequence ID" value="MDK4307238.1"/>
    <property type="molecule type" value="Genomic_DNA"/>
</dbReference>
<dbReference type="GO" id="GO:0055085">
    <property type="term" value="P:transmembrane transport"/>
    <property type="evidence" value="ECO:0007669"/>
    <property type="project" value="UniProtKB-ARBA"/>
</dbReference>
<dbReference type="CDD" id="cd03230">
    <property type="entry name" value="ABC_DR_subfamily_A"/>
    <property type="match status" value="1"/>
</dbReference>
<evidence type="ECO:0000259" key="9">
    <source>
        <dbReference type="PROSITE" id="PS50893"/>
    </source>
</evidence>
<keyword evidence="4" id="KW-0547">Nucleotide-binding</keyword>
<dbReference type="Proteomes" id="UP001239759">
    <property type="component" value="Unassembled WGS sequence"/>
</dbReference>
<evidence type="ECO:0000313" key="13">
    <source>
        <dbReference type="Proteomes" id="UP001239759"/>
    </source>
</evidence>
<dbReference type="FunFam" id="3.40.50.300:FF:000589">
    <property type="entry name" value="ABC transporter, ATP-binding subunit"/>
    <property type="match status" value="1"/>
</dbReference>
<keyword evidence="8" id="KW-0046">Antibiotic resistance</keyword>
<dbReference type="AlphaFoldDB" id="A0AAP4BS29"/>
<dbReference type="InterPro" id="IPR050763">
    <property type="entry name" value="ABC_transporter_ATP-binding"/>
</dbReference>
<keyword evidence="2" id="KW-0813">Transport</keyword>
<evidence type="ECO:0000313" key="10">
    <source>
        <dbReference type="EMBL" id="MDK4290917.1"/>
    </source>
</evidence>
<evidence type="ECO:0000313" key="11">
    <source>
        <dbReference type="EMBL" id="MDK4307238.1"/>
    </source>
</evidence>
<keyword evidence="3" id="KW-1003">Cell membrane</keyword>
<dbReference type="InterPro" id="IPR003439">
    <property type="entry name" value="ABC_transporter-like_ATP-bd"/>
</dbReference>
<dbReference type="GO" id="GO:0046677">
    <property type="term" value="P:response to antibiotic"/>
    <property type="evidence" value="ECO:0007669"/>
    <property type="project" value="UniProtKB-KW"/>
</dbReference>
<dbReference type="PANTHER" id="PTHR42711">
    <property type="entry name" value="ABC TRANSPORTER ATP-BINDING PROTEIN"/>
    <property type="match status" value="1"/>
</dbReference>
<evidence type="ECO:0000256" key="7">
    <source>
        <dbReference type="ARBA" id="ARBA00023136"/>
    </source>
</evidence>
<dbReference type="PROSITE" id="PS50893">
    <property type="entry name" value="ABC_TRANSPORTER_2"/>
    <property type="match status" value="1"/>
</dbReference>
<organism evidence="11 12">
    <name type="scientific">Corynebacterium pseudodiphtheriticum</name>
    <dbReference type="NCBI Taxonomy" id="37637"/>
    <lineage>
        <taxon>Bacteria</taxon>
        <taxon>Bacillati</taxon>
        <taxon>Actinomycetota</taxon>
        <taxon>Actinomycetes</taxon>
        <taxon>Mycobacteriales</taxon>
        <taxon>Corynebacteriaceae</taxon>
        <taxon>Corynebacterium</taxon>
    </lineage>
</organism>